<feature type="compositionally biased region" description="Polar residues" evidence="1">
    <location>
        <begin position="215"/>
        <end position="240"/>
    </location>
</feature>
<feature type="region of interest" description="Disordered" evidence="1">
    <location>
        <begin position="32"/>
        <end position="92"/>
    </location>
</feature>
<dbReference type="EMBL" id="JARBJD010000007">
    <property type="protein sequence ID" value="KAK2963173.1"/>
    <property type="molecule type" value="Genomic_DNA"/>
</dbReference>
<name>A0ABQ9YHH2_9EUKA</name>
<feature type="compositionally biased region" description="Polar residues" evidence="1">
    <location>
        <begin position="260"/>
        <end position="270"/>
    </location>
</feature>
<comment type="caution">
    <text evidence="2">The sequence shown here is derived from an EMBL/GenBank/DDBJ whole genome shotgun (WGS) entry which is preliminary data.</text>
</comment>
<protein>
    <submittedName>
        <fullName evidence="2">Uncharacterized protein</fullName>
    </submittedName>
</protein>
<organism evidence="2 3">
    <name type="scientific">Blattamonas nauphoetae</name>
    <dbReference type="NCBI Taxonomy" id="2049346"/>
    <lineage>
        <taxon>Eukaryota</taxon>
        <taxon>Metamonada</taxon>
        <taxon>Preaxostyla</taxon>
        <taxon>Oxymonadida</taxon>
        <taxon>Blattamonas</taxon>
    </lineage>
</organism>
<feature type="compositionally biased region" description="Polar residues" evidence="1">
    <location>
        <begin position="59"/>
        <end position="73"/>
    </location>
</feature>
<proteinExistence type="predicted"/>
<dbReference type="Proteomes" id="UP001281761">
    <property type="component" value="Unassembled WGS sequence"/>
</dbReference>
<evidence type="ECO:0000313" key="3">
    <source>
        <dbReference type="Proteomes" id="UP001281761"/>
    </source>
</evidence>
<keyword evidence="3" id="KW-1185">Reference proteome</keyword>
<feature type="region of interest" description="Disordered" evidence="1">
    <location>
        <begin position="443"/>
        <end position="462"/>
    </location>
</feature>
<feature type="region of interest" description="Disordered" evidence="1">
    <location>
        <begin position="328"/>
        <end position="427"/>
    </location>
</feature>
<accession>A0ABQ9YHH2</accession>
<feature type="compositionally biased region" description="Basic residues" evidence="1">
    <location>
        <begin position="41"/>
        <end position="52"/>
    </location>
</feature>
<reference evidence="2 3" key="1">
    <citation type="journal article" date="2022" name="bioRxiv">
        <title>Genomics of Preaxostyla Flagellates Illuminates Evolutionary Transitions and the Path Towards Mitochondrial Loss.</title>
        <authorList>
            <person name="Novak L.V.F."/>
            <person name="Treitli S.C."/>
            <person name="Pyrih J."/>
            <person name="Halakuc P."/>
            <person name="Pipaliya S.V."/>
            <person name="Vacek V."/>
            <person name="Brzon O."/>
            <person name="Soukal P."/>
            <person name="Eme L."/>
            <person name="Dacks J.B."/>
            <person name="Karnkowska A."/>
            <person name="Elias M."/>
            <person name="Hampl V."/>
        </authorList>
    </citation>
    <scope>NUCLEOTIDE SEQUENCE [LARGE SCALE GENOMIC DNA]</scope>
    <source>
        <strain evidence="2">NAU3</strain>
        <tissue evidence="2">Gut</tissue>
    </source>
</reference>
<feature type="compositionally biased region" description="Low complexity" evidence="1">
    <location>
        <begin position="241"/>
        <end position="259"/>
    </location>
</feature>
<evidence type="ECO:0000256" key="1">
    <source>
        <dbReference type="SAM" id="MobiDB-lite"/>
    </source>
</evidence>
<sequence>MQTTIQIEEKEDSEDLVHDYYLPSPFDLYTSPTIIKESPKSSKHKHKKKTPPQHKVPSTPKSQKNTSQQSYTPKITKDSSPHKTPEPDKNVINEISNTPKLIEVMPGKFITLKNLRLVRDICLELCELNEQGSVNSPSHIDSPSDSDEYYMTHSVKRLGLKWQQRFSHLLDKNDNHSIELEQTPVKTEIHSFSNPVITPNQVKTDSSVIEVFPPQSRNLNSKQGDSSSETQKNPLISTLQPSTSFTTPPHHTSLTSEPSLNPSSITSFSAKNEDPFEILPYDDPHDNSYPTLGKELHPELDGEGGVEIADDPILNFFSNTRSPIRPAFPDMELDFESDLSDANGTIDNPEDANKDITQPLEEPKKTKRKHPTIIKRDDIEDDLESDHNSSKGEQKKTRKDKKGEIRLTPLPKFRTKKDKTSQFFPNKTEMPIKRLLYSPRPILSAIPTTPPPSSFPQQHLLTPPASSMQIDFVPYQSKRIDTMSIRIHEESDSQPSDWEYG</sequence>
<feature type="region of interest" description="Disordered" evidence="1">
    <location>
        <begin position="215"/>
        <end position="307"/>
    </location>
</feature>
<feature type="compositionally biased region" description="Basic and acidic residues" evidence="1">
    <location>
        <begin position="385"/>
        <end position="405"/>
    </location>
</feature>
<evidence type="ECO:0000313" key="2">
    <source>
        <dbReference type="EMBL" id="KAK2963173.1"/>
    </source>
</evidence>
<feature type="compositionally biased region" description="Basic and acidic residues" evidence="1">
    <location>
        <begin position="75"/>
        <end position="91"/>
    </location>
</feature>
<gene>
    <name evidence="2" type="ORF">BLNAU_1706</name>
</gene>